<name>A0ACA9LU29_9GLOM</name>
<dbReference type="EMBL" id="CAJVPW010004889">
    <property type="protein sequence ID" value="CAG8546644.1"/>
    <property type="molecule type" value="Genomic_DNA"/>
</dbReference>
<gene>
    <name evidence="1" type="ORF">SPELUC_LOCUS5031</name>
</gene>
<sequence length="245" mass="28860">MTKEQFQQEIKEKVKPGIKPSQLKRSKSADNITSPVIKLEARIEELKKENTNLKKENTELKKAQEEREIFVDAPEENTEELKTKISQLQDQILELRISKIKEFGEYHEKRQELEKDLESNINYGTQEIQRLETKLRTVNKKKWELEQQLGQSQSEKARLEIRLIEEQNKETHPITPPKLLQKEFTTLKQKITTKLQAKDQAIQETNTKLQESNRQLETTLKENGENEKVLEKLIKEFKELGEQLG</sequence>
<evidence type="ECO:0000313" key="2">
    <source>
        <dbReference type="Proteomes" id="UP000789366"/>
    </source>
</evidence>
<dbReference type="Proteomes" id="UP000789366">
    <property type="component" value="Unassembled WGS sequence"/>
</dbReference>
<accession>A0ACA9LU29</accession>
<keyword evidence="2" id="KW-1185">Reference proteome</keyword>
<comment type="caution">
    <text evidence="1">The sequence shown here is derived from an EMBL/GenBank/DDBJ whole genome shotgun (WGS) entry which is preliminary data.</text>
</comment>
<organism evidence="1 2">
    <name type="scientific">Cetraspora pellucida</name>
    <dbReference type="NCBI Taxonomy" id="1433469"/>
    <lineage>
        <taxon>Eukaryota</taxon>
        <taxon>Fungi</taxon>
        <taxon>Fungi incertae sedis</taxon>
        <taxon>Mucoromycota</taxon>
        <taxon>Glomeromycotina</taxon>
        <taxon>Glomeromycetes</taxon>
        <taxon>Diversisporales</taxon>
        <taxon>Gigasporaceae</taxon>
        <taxon>Cetraspora</taxon>
    </lineage>
</organism>
<reference evidence="1" key="1">
    <citation type="submission" date="2021-06" db="EMBL/GenBank/DDBJ databases">
        <authorList>
            <person name="Kallberg Y."/>
            <person name="Tangrot J."/>
            <person name="Rosling A."/>
        </authorList>
    </citation>
    <scope>NUCLEOTIDE SEQUENCE</scope>
    <source>
        <strain evidence="1">28 12/20/2015</strain>
    </source>
</reference>
<evidence type="ECO:0000313" key="1">
    <source>
        <dbReference type="EMBL" id="CAG8546644.1"/>
    </source>
</evidence>
<protein>
    <submittedName>
        <fullName evidence="1">9871_t:CDS:1</fullName>
    </submittedName>
</protein>
<proteinExistence type="predicted"/>